<dbReference type="AlphaFoldDB" id="A0A1S3ZF38"/>
<organism evidence="1">
    <name type="scientific">Nicotiana tabacum</name>
    <name type="common">Common tobacco</name>
    <dbReference type="NCBI Taxonomy" id="4097"/>
    <lineage>
        <taxon>Eukaryota</taxon>
        <taxon>Viridiplantae</taxon>
        <taxon>Streptophyta</taxon>
        <taxon>Embryophyta</taxon>
        <taxon>Tracheophyta</taxon>
        <taxon>Spermatophyta</taxon>
        <taxon>Magnoliopsida</taxon>
        <taxon>eudicotyledons</taxon>
        <taxon>Gunneridae</taxon>
        <taxon>Pentapetalae</taxon>
        <taxon>asterids</taxon>
        <taxon>lamiids</taxon>
        <taxon>Solanales</taxon>
        <taxon>Solanaceae</taxon>
        <taxon>Nicotianoideae</taxon>
        <taxon>Nicotianeae</taxon>
        <taxon>Nicotiana</taxon>
    </lineage>
</organism>
<dbReference type="OrthoDB" id="2020529at2759"/>
<name>A0A1S3ZF38_TOBAC</name>
<reference evidence="1" key="1">
    <citation type="submission" date="2025-08" db="UniProtKB">
        <authorList>
            <consortium name="RefSeq"/>
        </authorList>
    </citation>
    <scope>IDENTIFICATION</scope>
</reference>
<dbReference type="PANTHER" id="PTHR34572">
    <property type="entry name" value="GOLGIN FAMILY A PROTEIN"/>
    <property type="match status" value="1"/>
</dbReference>
<dbReference type="RefSeq" id="XP_016463095.1">
    <property type="nucleotide sequence ID" value="XM_016607609.1"/>
</dbReference>
<protein>
    <submittedName>
        <fullName evidence="1">Uncharacterized protein isoform X2</fullName>
    </submittedName>
</protein>
<dbReference type="PANTHER" id="PTHR34572:SF1">
    <property type="entry name" value="GOLGIN FAMILY A PROTEIN"/>
    <property type="match status" value="1"/>
</dbReference>
<proteinExistence type="predicted"/>
<gene>
    <name evidence="1" type="primary">LOC107786148</name>
</gene>
<evidence type="ECO:0000313" key="1">
    <source>
        <dbReference type="RefSeq" id="XP_016463095.1"/>
    </source>
</evidence>
<accession>A0A1S3ZF38</accession>
<sequence>MEGVGARLGRSSTRYGGPITVFTGPVRRWKKKWIHVTPPTSGNNHQRANGRVNGSNDSHLLLFKWTPITASQNNNGTAGGNGEKNDSPNDDAVAVEELPKRKFKLLCLKNKTTRNLNMTMKQNQLRLTQMVGGQHWRLMVLMKILTSIMCRWKKVRLHKITLQNDKI</sequence>